<keyword evidence="1 8" id="KW-0597">Phosphoprotein</keyword>
<dbReference type="GO" id="GO:0110051">
    <property type="term" value="P:metabolite repair"/>
    <property type="evidence" value="ECO:0007669"/>
    <property type="project" value="TreeGrafter"/>
</dbReference>
<dbReference type="Proteomes" id="UP000283383">
    <property type="component" value="Unassembled WGS sequence"/>
</dbReference>
<evidence type="ECO:0000256" key="4">
    <source>
        <dbReference type="ARBA" id="ARBA00022857"/>
    </source>
</evidence>
<keyword evidence="4" id="KW-0521">NADP</keyword>
<evidence type="ECO:0000256" key="1">
    <source>
        <dbReference type="ARBA" id="ARBA00022553"/>
    </source>
</evidence>
<dbReference type="SUPFAM" id="SSF53613">
    <property type="entry name" value="Ribokinase-like"/>
    <property type="match status" value="1"/>
</dbReference>
<dbReference type="EC" id="4.2.1.93" evidence="8"/>
<sequence>MRTKMTQVTPKRTNETAKDYSKMSKATWDLLLKVRRIIPPLLSKFHKGQMGRVAVIGGCEDYTGAPYFSAIASARLGVDLSHVICEPQAALVIKTYSPDLIVHPLMRQSNHAGPCDSASSLAESVIKLLPRLHVLVIGPGLGRDSLMLDTCAIVIEAAKKRNMPLVLDADALTLIESNSNIIQNYTECFLTPNLVEFDRLCKSMNIETSRLGNMERSVELAKKLGGVTVIQKGAKDYISNGQKILVVDIQGGLKRSGGQGDTLTGCLATFLCWRKAYLDGLWEHEEKLDDSETLELAAFAGSAVTRECSRLAFSKRGRSVQADDLSEEIHNAFMRLFESNEPGF</sequence>
<dbReference type="STRING" id="62708.A0A420J4M3"/>
<dbReference type="CDD" id="cd01171">
    <property type="entry name" value="YXKO-related"/>
    <property type="match status" value="1"/>
</dbReference>
<comment type="function">
    <text evidence="8">Catalyzes the dehydration of the S-form of NAD(P)HX at the expense of ATP, which is converted to ADP. Together with NAD(P)HX epimerase, which catalyzes the epimerization of the S- and R-forms, the enzyme allows the repair of both epimers of NAD(P)HX, a damaged form of NAD(P)H that is a result of enzymatic or heat-dependent hydration.</text>
</comment>
<dbReference type="InterPro" id="IPR017953">
    <property type="entry name" value="Carbohydrate_kinase_pred_CS"/>
</dbReference>
<dbReference type="PANTHER" id="PTHR12592:SF0">
    <property type="entry name" value="ATP-DEPENDENT (S)-NAD(P)H-HYDRATE DEHYDRATASE"/>
    <property type="match status" value="1"/>
</dbReference>
<keyword evidence="6 8" id="KW-0456">Lyase</keyword>
<dbReference type="AlphaFoldDB" id="A0A420J4M3"/>
<dbReference type="PANTHER" id="PTHR12592">
    <property type="entry name" value="ATP-DEPENDENT (S)-NAD(P)H-HYDRATE DEHYDRATASE FAMILY MEMBER"/>
    <property type="match status" value="1"/>
</dbReference>
<dbReference type="PROSITE" id="PS01050">
    <property type="entry name" value="YJEF_C_2"/>
    <property type="match status" value="1"/>
</dbReference>
<comment type="caution">
    <text evidence="10">The sequence shown here is derived from an EMBL/GenBank/DDBJ whole genome shotgun (WGS) entry which is preliminary data.</text>
</comment>
<gene>
    <name evidence="10" type="ORF">GcM3_032029</name>
</gene>
<dbReference type="NCBIfam" id="TIGR00196">
    <property type="entry name" value="yjeF_cterm"/>
    <property type="match status" value="1"/>
</dbReference>
<evidence type="ECO:0000259" key="9">
    <source>
        <dbReference type="PROSITE" id="PS51383"/>
    </source>
</evidence>
<evidence type="ECO:0000256" key="8">
    <source>
        <dbReference type="HAMAP-Rule" id="MF_03157"/>
    </source>
</evidence>
<feature type="domain" description="YjeF C-terminal" evidence="9">
    <location>
        <begin position="30"/>
        <end position="336"/>
    </location>
</feature>
<evidence type="ECO:0000256" key="3">
    <source>
        <dbReference type="ARBA" id="ARBA00022840"/>
    </source>
</evidence>
<comment type="subcellular location">
    <subcellularLocation>
        <location evidence="8">Cytoplasm</location>
    </subcellularLocation>
</comment>
<evidence type="ECO:0000256" key="7">
    <source>
        <dbReference type="ARBA" id="ARBA00047472"/>
    </source>
</evidence>
<evidence type="ECO:0000256" key="2">
    <source>
        <dbReference type="ARBA" id="ARBA00022741"/>
    </source>
</evidence>
<dbReference type="GO" id="GO:0005737">
    <property type="term" value="C:cytoplasm"/>
    <property type="evidence" value="ECO:0007669"/>
    <property type="project" value="UniProtKB-SubCell"/>
</dbReference>
<feature type="binding site" evidence="8">
    <location>
        <begin position="232"/>
        <end position="236"/>
    </location>
    <ligand>
        <name>ATP</name>
        <dbReference type="ChEBI" id="CHEBI:30616"/>
    </ligand>
</feature>
<feature type="binding site" evidence="8">
    <location>
        <position position="261"/>
    </location>
    <ligand>
        <name>(6S)-NADPHX</name>
        <dbReference type="ChEBI" id="CHEBI:64076"/>
    </ligand>
</feature>
<dbReference type="InterPro" id="IPR029056">
    <property type="entry name" value="Ribokinase-like"/>
</dbReference>
<organism evidence="10 11">
    <name type="scientific">Golovinomyces cichoracearum</name>
    <dbReference type="NCBI Taxonomy" id="62708"/>
    <lineage>
        <taxon>Eukaryota</taxon>
        <taxon>Fungi</taxon>
        <taxon>Dikarya</taxon>
        <taxon>Ascomycota</taxon>
        <taxon>Pezizomycotina</taxon>
        <taxon>Leotiomycetes</taxon>
        <taxon>Erysiphales</taxon>
        <taxon>Erysiphaceae</taxon>
        <taxon>Golovinomyces</taxon>
    </lineage>
</organism>
<evidence type="ECO:0000256" key="6">
    <source>
        <dbReference type="ARBA" id="ARBA00023239"/>
    </source>
</evidence>
<comment type="catalytic activity">
    <reaction evidence="8">
        <text>(6S)-NADHX + ATP = ADP + phosphate + NADH + H(+)</text>
        <dbReference type="Rhea" id="RHEA:19017"/>
        <dbReference type="ChEBI" id="CHEBI:15378"/>
        <dbReference type="ChEBI" id="CHEBI:30616"/>
        <dbReference type="ChEBI" id="CHEBI:43474"/>
        <dbReference type="ChEBI" id="CHEBI:57945"/>
        <dbReference type="ChEBI" id="CHEBI:64074"/>
        <dbReference type="ChEBI" id="CHEBI:456216"/>
        <dbReference type="EC" id="4.2.1.93"/>
    </reaction>
</comment>
<dbReference type="GO" id="GO:0046496">
    <property type="term" value="P:nicotinamide nucleotide metabolic process"/>
    <property type="evidence" value="ECO:0007669"/>
    <property type="project" value="UniProtKB-UniRule"/>
</dbReference>
<dbReference type="HAMAP" id="MF_01965">
    <property type="entry name" value="NADHX_dehydratase"/>
    <property type="match status" value="1"/>
</dbReference>
<dbReference type="FunFam" id="3.40.1190.20:FF:000023">
    <property type="entry name" value="ATP-dependent (S)-NAD(P)H-hydrate dehydratase"/>
    <property type="match status" value="1"/>
</dbReference>
<evidence type="ECO:0000256" key="5">
    <source>
        <dbReference type="ARBA" id="ARBA00023027"/>
    </source>
</evidence>
<keyword evidence="2 8" id="KW-0547">Nucleotide-binding</keyword>
<dbReference type="GO" id="GO:0005524">
    <property type="term" value="F:ATP binding"/>
    <property type="evidence" value="ECO:0007669"/>
    <property type="project" value="UniProtKB-KW"/>
</dbReference>
<dbReference type="PROSITE" id="PS51383">
    <property type="entry name" value="YJEF_C_3"/>
    <property type="match status" value="1"/>
</dbReference>
<evidence type="ECO:0000313" key="11">
    <source>
        <dbReference type="Proteomes" id="UP000283383"/>
    </source>
</evidence>
<dbReference type="InterPro" id="IPR000631">
    <property type="entry name" value="CARKD"/>
</dbReference>
<dbReference type="Gene3D" id="3.40.1190.20">
    <property type="match status" value="1"/>
</dbReference>
<keyword evidence="11" id="KW-1185">Reference proteome</keyword>
<accession>A0A420J4M3</accession>
<reference evidence="10 11" key="1">
    <citation type="journal article" date="2018" name="BMC Genomics">
        <title>Comparative genome analyses reveal sequence features reflecting distinct modes of host-adaptation between dicot and monocot powdery mildew.</title>
        <authorList>
            <person name="Wu Y."/>
            <person name="Ma X."/>
            <person name="Pan Z."/>
            <person name="Kale S.D."/>
            <person name="Song Y."/>
            <person name="King H."/>
            <person name="Zhang Q."/>
            <person name="Presley C."/>
            <person name="Deng X."/>
            <person name="Wei C.I."/>
            <person name="Xiao S."/>
        </authorList>
    </citation>
    <scope>NUCLEOTIDE SEQUENCE [LARGE SCALE GENOMIC DNA]</scope>
    <source>
        <strain evidence="10">UMSG3</strain>
    </source>
</reference>
<dbReference type="GO" id="GO:0047453">
    <property type="term" value="F:ATP-dependent NAD(P)H-hydrate dehydratase activity"/>
    <property type="evidence" value="ECO:0007669"/>
    <property type="project" value="UniProtKB-UniRule"/>
</dbReference>
<evidence type="ECO:0000313" key="10">
    <source>
        <dbReference type="EMBL" id="RKF81740.1"/>
    </source>
</evidence>
<keyword evidence="3 8" id="KW-0067">ATP-binding</keyword>
<comment type="similarity">
    <text evidence="8">Belongs to the NnrD/CARKD family.</text>
</comment>
<keyword evidence="8" id="KW-0963">Cytoplasm</keyword>
<dbReference type="Pfam" id="PF01256">
    <property type="entry name" value="Carb_kinase"/>
    <property type="match status" value="1"/>
</dbReference>
<comment type="cofactor">
    <cofactor evidence="8">
        <name>Mg(2+)</name>
        <dbReference type="ChEBI" id="CHEBI:18420"/>
    </cofactor>
</comment>
<comment type="catalytic activity">
    <reaction evidence="7 8">
        <text>(6S)-NADPHX + ATP = ADP + phosphate + NADPH + H(+)</text>
        <dbReference type="Rhea" id="RHEA:32231"/>
        <dbReference type="ChEBI" id="CHEBI:15378"/>
        <dbReference type="ChEBI" id="CHEBI:30616"/>
        <dbReference type="ChEBI" id="CHEBI:43474"/>
        <dbReference type="ChEBI" id="CHEBI:57783"/>
        <dbReference type="ChEBI" id="CHEBI:64076"/>
        <dbReference type="ChEBI" id="CHEBI:456216"/>
        <dbReference type="EC" id="4.2.1.93"/>
    </reaction>
</comment>
<proteinExistence type="inferred from homology"/>
<protein>
    <recommendedName>
        <fullName evidence="8">ATP-dependent (S)-NAD(P)H-hydrate dehydratase</fullName>
        <ecNumber evidence="8">4.2.1.93</ecNumber>
    </recommendedName>
    <alternativeName>
        <fullName evidence="8">ATP-dependent NAD(P)HX dehydratase</fullName>
    </alternativeName>
</protein>
<feature type="binding site" evidence="8">
    <location>
        <position position="140"/>
    </location>
    <ligand>
        <name>(6S)-NADPHX</name>
        <dbReference type="ChEBI" id="CHEBI:64076"/>
    </ligand>
</feature>
<feature type="binding site" evidence="8">
    <location>
        <begin position="193"/>
        <end position="199"/>
    </location>
    <ligand>
        <name>(6S)-NADPHX</name>
        <dbReference type="ChEBI" id="CHEBI:64076"/>
    </ligand>
</feature>
<feature type="binding site" evidence="8">
    <location>
        <begin position="251"/>
        <end position="260"/>
    </location>
    <ligand>
        <name>ATP</name>
        <dbReference type="ChEBI" id="CHEBI:30616"/>
    </ligand>
</feature>
<keyword evidence="5 8" id="KW-0520">NAD</keyword>
<name>A0A420J4M3_9PEZI</name>
<dbReference type="EMBL" id="MCBQ01003240">
    <property type="protein sequence ID" value="RKF81740.1"/>
    <property type="molecule type" value="Genomic_DNA"/>
</dbReference>